<dbReference type="Proteomes" id="UP000332933">
    <property type="component" value="Unassembled WGS sequence"/>
</dbReference>
<keyword evidence="3" id="KW-0812">Transmembrane</keyword>
<feature type="compositionally biased region" description="Low complexity" evidence="2">
    <location>
        <begin position="495"/>
        <end position="504"/>
    </location>
</feature>
<keyword evidence="3" id="KW-1133">Transmembrane helix</keyword>
<evidence type="ECO:0000313" key="4">
    <source>
        <dbReference type="EMBL" id="KAF0684659.1"/>
    </source>
</evidence>
<keyword evidence="1" id="KW-0175">Coiled coil</keyword>
<dbReference type="EMBL" id="CAADRA010007293">
    <property type="protein sequence ID" value="VFU00025.1"/>
    <property type="molecule type" value="Genomic_DNA"/>
</dbReference>
<sequence length="535" mass="57634">MSGLGLAMSSSTSSLTDELAETERLIQLQEQKLALLRQLRRGLTNAKEDDPPLEQLLTRLLEPSHACDASADSFHSHFVERHSLALDAPVVALRTFRLLRPNKAYQAMLMTASAAGHLRFFDVPTGAPVATFLTNASSETVVSASIDVDSVAGDAAIVTLVRTASILVYNLTTVVPQDNNLTAVTVALSPTPLHYPTQTSLDGRSTTTTAAFSSYHGEKLVFLATAASNTIHALLSPSMTSLATLSALDAPVHLVATHRHLLAVGQGPHVRLFPLSRLGEQVHYTCHGTRDAVIALAFDVAVPTVMYATTAAHDLLVFDLFADRARHCRLLHRSSLLDPSSSSSSLPLSLLLALPGYVVVASATDVRVFNTSDVVHQRPRHLSGLTRRSATSPLPLHGAVLFGNDVEGAHRRHHLVCLSHGGAVMLLESLLPSPPDSATAADTSFFSLDAWTSRIPILVVVVGAIVVYNLFFRTRGDASMDDPASMAELERMMRPSSSSKPPSSFGRDEMVDPTFDPPSSRGTFNRPKPFRHDIY</sequence>
<feature type="region of interest" description="Disordered" evidence="2">
    <location>
        <begin position="491"/>
        <end position="535"/>
    </location>
</feature>
<keyword evidence="3" id="KW-0472">Membrane</keyword>
<keyword evidence="6" id="KW-1185">Reference proteome</keyword>
<dbReference type="EMBL" id="VJMH01007267">
    <property type="protein sequence ID" value="KAF0684659.1"/>
    <property type="molecule type" value="Genomic_DNA"/>
</dbReference>
<gene>
    <name evidence="5" type="primary">Aste57867_23379</name>
    <name evidence="4" type="ORF">As57867_023308</name>
    <name evidence="5" type="ORF">ASTE57867_23379</name>
</gene>
<protein>
    <submittedName>
        <fullName evidence="5">Aste57867_23379 protein</fullName>
    </submittedName>
</protein>
<evidence type="ECO:0000313" key="5">
    <source>
        <dbReference type="EMBL" id="VFU00025.1"/>
    </source>
</evidence>
<feature type="transmembrane region" description="Helical" evidence="3">
    <location>
        <begin position="451"/>
        <end position="471"/>
    </location>
</feature>
<evidence type="ECO:0000256" key="2">
    <source>
        <dbReference type="SAM" id="MobiDB-lite"/>
    </source>
</evidence>
<reference evidence="5 6" key="1">
    <citation type="submission" date="2019-03" db="EMBL/GenBank/DDBJ databases">
        <authorList>
            <person name="Gaulin E."/>
            <person name="Dumas B."/>
        </authorList>
    </citation>
    <scope>NUCLEOTIDE SEQUENCE [LARGE SCALE GENOMIC DNA]</scope>
    <source>
        <strain evidence="5">CBS 568.67</strain>
    </source>
</reference>
<evidence type="ECO:0000256" key="1">
    <source>
        <dbReference type="SAM" id="Coils"/>
    </source>
</evidence>
<dbReference type="OrthoDB" id="77480at2759"/>
<reference evidence="4" key="2">
    <citation type="submission" date="2019-06" db="EMBL/GenBank/DDBJ databases">
        <title>Genomics analysis of Aphanomyces spp. identifies a new class of oomycete effector associated with host adaptation.</title>
        <authorList>
            <person name="Gaulin E."/>
        </authorList>
    </citation>
    <scope>NUCLEOTIDE SEQUENCE</scope>
    <source>
        <strain evidence="4">CBS 578.67</strain>
    </source>
</reference>
<proteinExistence type="predicted"/>
<organism evidence="5 6">
    <name type="scientific">Aphanomyces stellatus</name>
    <dbReference type="NCBI Taxonomy" id="120398"/>
    <lineage>
        <taxon>Eukaryota</taxon>
        <taxon>Sar</taxon>
        <taxon>Stramenopiles</taxon>
        <taxon>Oomycota</taxon>
        <taxon>Saprolegniomycetes</taxon>
        <taxon>Saprolegniales</taxon>
        <taxon>Verrucalvaceae</taxon>
        <taxon>Aphanomyces</taxon>
    </lineage>
</organism>
<name>A0A485LNK6_9STRA</name>
<feature type="coiled-coil region" evidence="1">
    <location>
        <begin position="12"/>
        <end position="39"/>
    </location>
</feature>
<dbReference type="AlphaFoldDB" id="A0A485LNK6"/>
<evidence type="ECO:0000313" key="6">
    <source>
        <dbReference type="Proteomes" id="UP000332933"/>
    </source>
</evidence>
<dbReference type="SUPFAM" id="SSF50978">
    <property type="entry name" value="WD40 repeat-like"/>
    <property type="match status" value="1"/>
</dbReference>
<dbReference type="InterPro" id="IPR036322">
    <property type="entry name" value="WD40_repeat_dom_sf"/>
</dbReference>
<evidence type="ECO:0000256" key="3">
    <source>
        <dbReference type="SAM" id="Phobius"/>
    </source>
</evidence>
<dbReference type="InterPro" id="IPR015943">
    <property type="entry name" value="WD40/YVTN_repeat-like_dom_sf"/>
</dbReference>
<dbReference type="Gene3D" id="2.130.10.10">
    <property type="entry name" value="YVTN repeat-like/Quinoprotein amine dehydrogenase"/>
    <property type="match status" value="1"/>
</dbReference>
<accession>A0A485LNK6</accession>